<dbReference type="AlphaFoldDB" id="A0A5B9PBW6"/>
<evidence type="ECO:0000259" key="5">
    <source>
        <dbReference type="Pfam" id="PF04542"/>
    </source>
</evidence>
<evidence type="ECO:0000313" key="7">
    <source>
        <dbReference type="Proteomes" id="UP000322214"/>
    </source>
</evidence>
<dbReference type="Proteomes" id="UP000322214">
    <property type="component" value="Chromosome"/>
</dbReference>
<organism evidence="6 7">
    <name type="scientific">Mariniblastus fucicola</name>
    <dbReference type="NCBI Taxonomy" id="980251"/>
    <lineage>
        <taxon>Bacteria</taxon>
        <taxon>Pseudomonadati</taxon>
        <taxon>Planctomycetota</taxon>
        <taxon>Planctomycetia</taxon>
        <taxon>Pirellulales</taxon>
        <taxon>Pirellulaceae</taxon>
        <taxon>Mariniblastus</taxon>
    </lineage>
</organism>
<dbReference type="SUPFAM" id="SSF88946">
    <property type="entry name" value="Sigma2 domain of RNA polymerase sigma factors"/>
    <property type="match status" value="1"/>
</dbReference>
<feature type="domain" description="RNA polymerase sigma-70 region 2" evidence="5">
    <location>
        <begin position="30"/>
        <end position="97"/>
    </location>
</feature>
<dbReference type="STRING" id="980251.GCA_001642875_04774"/>
<dbReference type="KEGG" id="mff:MFFC18_24210"/>
<dbReference type="InterPro" id="IPR013325">
    <property type="entry name" value="RNA_pol_sigma_r2"/>
</dbReference>
<dbReference type="InterPro" id="IPR014284">
    <property type="entry name" value="RNA_pol_sigma-70_dom"/>
</dbReference>
<evidence type="ECO:0000256" key="3">
    <source>
        <dbReference type="ARBA" id="ARBA00023125"/>
    </source>
</evidence>
<gene>
    <name evidence="6" type="primary">sigE_5</name>
    <name evidence="6" type="ORF">MFFC18_24210</name>
</gene>
<dbReference type="EMBL" id="CP042912">
    <property type="protein sequence ID" value="QEG22540.1"/>
    <property type="molecule type" value="Genomic_DNA"/>
</dbReference>
<keyword evidence="3" id="KW-0238">DNA-binding</keyword>
<dbReference type="GO" id="GO:0003677">
    <property type="term" value="F:DNA binding"/>
    <property type="evidence" value="ECO:0007669"/>
    <property type="project" value="UniProtKB-KW"/>
</dbReference>
<keyword evidence="1" id="KW-0805">Transcription regulation</keyword>
<dbReference type="RefSeq" id="WP_075086446.1">
    <property type="nucleotide sequence ID" value="NZ_CP042912.1"/>
</dbReference>
<dbReference type="GO" id="GO:0006352">
    <property type="term" value="P:DNA-templated transcription initiation"/>
    <property type="evidence" value="ECO:0007669"/>
    <property type="project" value="InterPro"/>
</dbReference>
<reference evidence="6 7" key="1">
    <citation type="submission" date="2019-08" db="EMBL/GenBank/DDBJ databases">
        <title>Deep-cultivation of Planctomycetes and their phenomic and genomic characterization uncovers novel biology.</title>
        <authorList>
            <person name="Wiegand S."/>
            <person name="Jogler M."/>
            <person name="Boedeker C."/>
            <person name="Pinto D."/>
            <person name="Vollmers J."/>
            <person name="Rivas-Marin E."/>
            <person name="Kohn T."/>
            <person name="Peeters S.H."/>
            <person name="Heuer A."/>
            <person name="Rast P."/>
            <person name="Oberbeckmann S."/>
            <person name="Bunk B."/>
            <person name="Jeske O."/>
            <person name="Meyerdierks A."/>
            <person name="Storesund J.E."/>
            <person name="Kallscheuer N."/>
            <person name="Luecker S."/>
            <person name="Lage O.M."/>
            <person name="Pohl T."/>
            <person name="Merkel B.J."/>
            <person name="Hornburger P."/>
            <person name="Mueller R.-W."/>
            <person name="Bruemmer F."/>
            <person name="Labrenz M."/>
            <person name="Spormann A.M."/>
            <person name="Op den Camp H."/>
            <person name="Overmann J."/>
            <person name="Amann R."/>
            <person name="Jetten M.S.M."/>
            <person name="Mascher T."/>
            <person name="Medema M.H."/>
            <person name="Devos D.P."/>
            <person name="Kaster A.-K."/>
            <person name="Ovreas L."/>
            <person name="Rohde M."/>
            <person name="Galperin M.Y."/>
            <person name="Jogler C."/>
        </authorList>
    </citation>
    <scope>NUCLEOTIDE SEQUENCE [LARGE SCALE GENOMIC DNA]</scope>
    <source>
        <strain evidence="6 7">FC18</strain>
    </source>
</reference>
<keyword evidence="4" id="KW-0804">Transcription</keyword>
<dbReference type="Gene3D" id="1.10.1740.10">
    <property type="match status" value="1"/>
</dbReference>
<proteinExistence type="predicted"/>
<evidence type="ECO:0000256" key="2">
    <source>
        <dbReference type="ARBA" id="ARBA00023082"/>
    </source>
</evidence>
<protein>
    <submittedName>
        <fullName evidence="6">ECF RNA polymerase sigma factor SigE</fullName>
    </submittedName>
</protein>
<sequence length="208" mass="23608">MNEDPKTRISLVLRLKEPADAEAWFQFCEIYQPLILRIAKSRGLQAADANDLAQDAFVRIAKSVQRWQPDSEKGSFRAWVATIARNLTVDFLRRQNRQPMSANDPLLQNEPQQCAESDFYDAEYEKQLFAWAAEKIRPAFKTETWQAFWRTAVEHETVADVSKSLGLSAGAIYMARSRIIAKLRTVVEQASAENVLSETSLPSEGNVK</sequence>
<dbReference type="PANTHER" id="PTHR43133:SF8">
    <property type="entry name" value="RNA POLYMERASE SIGMA FACTOR HI_1459-RELATED"/>
    <property type="match status" value="1"/>
</dbReference>
<name>A0A5B9PBW6_9BACT</name>
<accession>A0A5B9PBW6</accession>
<keyword evidence="7" id="KW-1185">Reference proteome</keyword>
<keyword evidence="2" id="KW-0731">Sigma factor</keyword>
<evidence type="ECO:0000313" key="6">
    <source>
        <dbReference type="EMBL" id="QEG22540.1"/>
    </source>
</evidence>
<dbReference type="NCBIfam" id="TIGR02937">
    <property type="entry name" value="sigma70-ECF"/>
    <property type="match status" value="1"/>
</dbReference>
<evidence type="ECO:0000256" key="4">
    <source>
        <dbReference type="ARBA" id="ARBA00023163"/>
    </source>
</evidence>
<dbReference type="PANTHER" id="PTHR43133">
    <property type="entry name" value="RNA POLYMERASE ECF-TYPE SIGMA FACTO"/>
    <property type="match status" value="1"/>
</dbReference>
<dbReference type="GO" id="GO:0016987">
    <property type="term" value="F:sigma factor activity"/>
    <property type="evidence" value="ECO:0007669"/>
    <property type="project" value="UniProtKB-KW"/>
</dbReference>
<dbReference type="InterPro" id="IPR007627">
    <property type="entry name" value="RNA_pol_sigma70_r2"/>
</dbReference>
<dbReference type="Pfam" id="PF04542">
    <property type="entry name" value="Sigma70_r2"/>
    <property type="match status" value="1"/>
</dbReference>
<evidence type="ECO:0000256" key="1">
    <source>
        <dbReference type="ARBA" id="ARBA00023015"/>
    </source>
</evidence>
<dbReference type="InterPro" id="IPR039425">
    <property type="entry name" value="RNA_pol_sigma-70-like"/>
</dbReference>